<sequence length="202" mass="22580">MQRHQGGTGSGLSLERFIRGKARPNKGKGETASGKRKRVEKAVLLRNYRKEKQRVNPSAPSSSAAADDDDGASSNAPKSFYDKVHKSSSFVFVCISCGDIWLQFFATLHDDGGDDSTAARSTPKAPSTHKPDPLFKAKRKAQQVKDERTVKRQVIEQKVKEKEKKVEKRKKRHVKMSLRTKTGQPVVKHQIKDILAKLKSSK</sequence>
<feature type="region of interest" description="Disordered" evidence="1">
    <location>
        <begin position="1"/>
        <end position="74"/>
    </location>
</feature>
<evidence type="ECO:0008006" key="4">
    <source>
        <dbReference type="Google" id="ProtNLM"/>
    </source>
</evidence>
<reference evidence="2" key="1">
    <citation type="submission" date="2018-07" db="EMBL/GenBank/DDBJ databases">
        <title>Annotation of Aphanomyces astaci genome assembly.</title>
        <authorList>
            <person name="Studholme D.J."/>
        </authorList>
    </citation>
    <scope>NUCLEOTIDE SEQUENCE [LARGE SCALE GENOMIC DNA]</scope>
    <source>
        <strain evidence="2">Pc</strain>
    </source>
</reference>
<evidence type="ECO:0000256" key="1">
    <source>
        <dbReference type="SAM" id="MobiDB-lite"/>
    </source>
</evidence>
<dbReference type="EMBL" id="MZMZ02001483">
    <property type="protein sequence ID" value="RQM29238.1"/>
    <property type="molecule type" value="Genomic_DNA"/>
</dbReference>
<dbReference type="InterPro" id="IPR013730">
    <property type="entry name" value="Fyv7/TAP26"/>
</dbReference>
<dbReference type="Pfam" id="PF08524">
    <property type="entry name" value="rRNA_processing"/>
    <property type="match status" value="1"/>
</dbReference>
<feature type="compositionally biased region" description="Basic and acidic residues" evidence="1">
    <location>
        <begin position="40"/>
        <end position="54"/>
    </location>
</feature>
<protein>
    <recommendedName>
        <fullName evidence="4">rRNA-processing protein FYV7</fullName>
    </recommendedName>
</protein>
<accession>A0A425DIZ8</accession>
<organism evidence="2 3">
    <name type="scientific">Aphanomyces astaci</name>
    <name type="common">Crayfish plague agent</name>
    <dbReference type="NCBI Taxonomy" id="112090"/>
    <lineage>
        <taxon>Eukaryota</taxon>
        <taxon>Sar</taxon>
        <taxon>Stramenopiles</taxon>
        <taxon>Oomycota</taxon>
        <taxon>Saprolegniomycetes</taxon>
        <taxon>Saprolegniales</taxon>
        <taxon>Verrucalvaceae</taxon>
        <taxon>Aphanomyces</taxon>
    </lineage>
</organism>
<feature type="region of interest" description="Disordered" evidence="1">
    <location>
        <begin position="113"/>
        <end position="149"/>
    </location>
</feature>
<evidence type="ECO:0000313" key="3">
    <source>
        <dbReference type="Proteomes" id="UP000284702"/>
    </source>
</evidence>
<comment type="caution">
    <text evidence="2">The sequence shown here is derived from an EMBL/GenBank/DDBJ whole genome shotgun (WGS) entry which is preliminary data.</text>
</comment>
<evidence type="ECO:0000313" key="2">
    <source>
        <dbReference type="EMBL" id="RQM29238.1"/>
    </source>
</evidence>
<proteinExistence type="predicted"/>
<gene>
    <name evidence="2" type="ORF">B5M09_002513</name>
</gene>
<dbReference type="AlphaFoldDB" id="A0A425DIZ8"/>
<feature type="compositionally biased region" description="Gly residues" evidence="1">
    <location>
        <begin position="1"/>
        <end position="10"/>
    </location>
</feature>
<keyword evidence="3" id="KW-1185">Reference proteome</keyword>
<name>A0A425DIZ8_APHAT</name>
<dbReference type="VEuPathDB" id="FungiDB:H257_11708"/>
<dbReference type="Proteomes" id="UP000284702">
    <property type="component" value="Unassembled WGS sequence"/>
</dbReference>